<protein>
    <submittedName>
        <fullName evidence="1">Uncharacterized protein</fullName>
    </submittedName>
</protein>
<reference evidence="2" key="1">
    <citation type="journal article" date="2018" name="Nat. Microbiol.">
        <title>Leveraging single-cell genomics to expand the fungal tree of life.</title>
        <authorList>
            <person name="Ahrendt S.R."/>
            <person name="Quandt C.A."/>
            <person name="Ciobanu D."/>
            <person name="Clum A."/>
            <person name="Salamov A."/>
            <person name="Andreopoulos B."/>
            <person name="Cheng J.F."/>
            <person name="Woyke T."/>
            <person name="Pelin A."/>
            <person name="Henrissat B."/>
            <person name="Reynolds N.K."/>
            <person name="Benny G.L."/>
            <person name="Smith M.E."/>
            <person name="James T.Y."/>
            <person name="Grigoriev I.V."/>
        </authorList>
    </citation>
    <scope>NUCLEOTIDE SEQUENCE [LARGE SCALE GENOMIC DNA]</scope>
    <source>
        <strain evidence="2">Baker2002</strain>
    </source>
</reference>
<evidence type="ECO:0000313" key="1">
    <source>
        <dbReference type="EMBL" id="RKP31294.1"/>
    </source>
</evidence>
<gene>
    <name evidence="1" type="ORF">METBISCDRAFT_22473</name>
</gene>
<dbReference type="InterPro" id="IPR039196">
    <property type="entry name" value="Fmc1"/>
</dbReference>
<name>A0A4P9ZE94_9ASCO</name>
<dbReference type="EMBL" id="ML004443">
    <property type="protein sequence ID" value="RKP31294.1"/>
    <property type="molecule type" value="Genomic_DNA"/>
</dbReference>
<dbReference type="OrthoDB" id="15893at2759"/>
<organism evidence="1 2">
    <name type="scientific">Metschnikowia bicuspidata</name>
    <dbReference type="NCBI Taxonomy" id="27322"/>
    <lineage>
        <taxon>Eukaryota</taxon>
        <taxon>Fungi</taxon>
        <taxon>Dikarya</taxon>
        <taxon>Ascomycota</taxon>
        <taxon>Saccharomycotina</taxon>
        <taxon>Pichiomycetes</taxon>
        <taxon>Metschnikowiaceae</taxon>
        <taxon>Metschnikowia</taxon>
    </lineage>
</organism>
<dbReference type="PANTHER" id="PTHR28015:SF1">
    <property type="entry name" value="ATP SYNTHASE ASSEMBLY FACTOR FMC1, MITOCHONDRIAL"/>
    <property type="match status" value="1"/>
</dbReference>
<dbReference type="Pfam" id="PF13233">
    <property type="entry name" value="Complex1_LYR_2"/>
    <property type="match status" value="1"/>
</dbReference>
<accession>A0A4P9ZE94</accession>
<sequence length="135" mass="15489">MSVKKLVAEIGAEINLAKQKAFAFKWKKDLADNKARLAYEKLRLIKARLPVGDIDQRVKKLDAGEIEYPDFPPSKLCQMLEHEGDVRNVTNVVIFLRNQRVYNELLERYNLGLTMTQEDNVRMTAKMVGLAVPEN</sequence>
<dbReference type="PANTHER" id="PTHR28015">
    <property type="entry name" value="ATP SYNTHASE ASSEMBLY FACTOR FMC1, MITOCHONDRIAL"/>
    <property type="match status" value="1"/>
</dbReference>
<dbReference type="AlphaFoldDB" id="A0A4P9ZE94"/>
<proteinExistence type="predicted"/>
<dbReference type="Proteomes" id="UP000268321">
    <property type="component" value="Unassembled WGS sequence"/>
</dbReference>
<keyword evidence="2" id="KW-1185">Reference proteome</keyword>
<dbReference type="GO" id="GO:0033615">
    <property type="term" value="P:mitochondrial proton-transporting ATP synthase complex assembly"/>
    <property type="evidence" value="ECO:0007669"/>
    <property type="project" value="InterPro"/>
</dbReference>
<dbReference type="GO" id="GO:0005759">
    <property type="term" value="C:mitochondrial matrix"/>
    <property type="evidence" value="ECO:0007669"/>
    <property type="project" value="TreeGrafter"/>
</dbReference>
<evidence type="ECO:0000313" key="2">
    <source>
        <dbReference type="Proteomes" id="UP000268321"/>
    </source>
</evidence>